<dbReference type="PANTHER" id="PTHR43833">
    <property type="entry name" value="POTASSIUM CHANNEL PROTEIN 2-RELATED-RELATED"/>
    <property type="match status" value="1"/>
</dbReference>
<dbReference type="InterPro" id="IPR036291">
    <property type="entry name" value="NAD(P)-bd_dom_sf"/>
</dbReference>
<dbReference type="Gene3D" id="1.10.287.70">
    <property type="match status" value="1"/>
</dbReference>
<dbReference type="SUPFAM" id="SSF81324">
    <property type="entry name" value="Voltage-gated potassium channels"/>
    <property type="match status" value="1"/>
</dbReference>
<keyword evidence="5" id="KW-0406">Ion transport</keyword>
<comment type="subcellular location">
    <subcellularLocation>
        <location evidence="1">Cell membrane</location>
        <topology evidence="1">Multi-pass membrane protein</topology>
    </subcellularLocation>
</comment>
<accession>A0ABX1R8U1</accession>
<dbReference type="InterPro" id="IPR050721">
    <property type="entry name" value="Trk_Ktr_HKT_K-transport"/>
</dbReference>
<feature type="domain" description="RCK C-terminal" evidence="4">
    <location>
        <begin position="461"/>
        <end position="546"/>
    </location>
</feature>
<feature type="transmembrane region" description="Helical" evidence="2">
    <location>
        <begin position="82"/>
        <end position="106"/>
    </location>
</feature>
<protein>
    <submittedName>
        <fullName evidence="5">Potassium channel protein</fullName>
    </submittedName>
</protein>
<evidence type="ECO:0000259" key="3">
    <source>
        <dbReference type="PROSITE" id="PS51201"/>
    </source>
</evidence>
<dbReference type="InterPro" id="IPR003148">
    <property type="entry name" value="RCK_N"/>
</dbReference>
<evidence type="ECO:0000313" key="6">
    <source>
        <dbReference type="Proteomes" id="UP001296706"/>
    </source>
</evidence>
<evidence type="ECO:0000256" key="1">
    <source>
        <dbReference type="ARBA" id="ARBA00004651"/>
    </source>
</evidence>
<feature type="domain" description="RCK N-terminal" evidence="3">
    <location>
        <begin position="294"/>
        <end position="409"/>
    </location>
</feature>
<feature type="transmembrane region" description="Helical" evidence="2">
    <location>
        <begin position="51"/>
        <end position="70"/>
    </location>
</feature>
<keyword evidence="5" id="KW-0813">Transport</keyword>
<feature type="transmembrane region" description="Helical" evidence="2">
    <location>
        <begin position="20"/>
        <end position="39"/>
    </location>
</feature>
<sequence>MASAVQASATIFLILRRMRVPLIILITIFAVSVLGLTLVPGRTAEGLAYRMSFFDAFYFMSYTASTIGFGELPYTFTDAQRLWVTATIYLTVIGWAYAIGSLLALVQDRAFRQALALQHFTRKVSRLREPFLLIVGYGRTGELLGRSFDALGRRFVVIDSESERIDGLDLDPYHADVPGLVADARDPGHLGVAGLGNPHCEAVLALTNDDEANLAVTMTAALLRPDLPVIARTVSTLIAERMHAFGTPTVVNPFDRFGDHLRIALRAPATYQLITWLESGPGAELPPRARPPAEGRWVVCGYGRLGREIVEDLQAEGLDVTIIDPVADRPAAAEEEATLVSGHGFEPAVLEGAGVAEAVGFVAGTDNDTSNLSLIAAARRVNPALFVAARQNRPSSGPLFAVMDVDSLLVPTEVVAHEVFAQLSTPLLWRFLKEVPHRGDPWAAELVDRMTELCSRHLESLWKIRLTHDEAPALTTWLAGGDARLGDLLRDPDVREVRLDVVVLMILRDDECLMTPDDDTVLATRDELLLAGRPAARRALDTTLVVDGALQYVVTGRHVPASWIWRRLSREQG</sequence>
<dbReference type="Pfam" id="PF07885">
    <property type="entry name" value="Ion_trans_2"/>
    <property type="match status" value="1"/>
</dbReference>
<dbReference type="Proteomes" id="UP001296706">
    <property type="component" value="Unassembled WGS sequence"/>
</dbReference>
<dbReference type="GO" id="GO:0034220">
    <property type="term" value="P:monoatomic ion transmembrane transport"/>
    <property type="evidence" value="ECO:0007669"/>
    <property type="project" value="UniProtKB-KW"/>
</dbReference>
<keyword evidence="2" id="KW-0812">Transmembrane</keyword>
<dbReference type="PANTHER" id="PTHR43833:SF11">
    <property type="entry name" value="VOLTAGE-GATED POTASSIUM CHANNEL KCH"/>
    <property type="match status" value="1"/>
</dbReference>
<proteinExistence type="predicted"/>
<dbReference type="InterPro" id="IPR013099">
    <property type="entry name" value="K_chnl_dom"/>
</dbReference>
<organism evidence="5 6">
    <name type="scientific">Pseudonocardia xinjiangensis</name>
    <dbReference type="NCBI Taxonomy" id="75289"/>
    <lineage>
        <taxon>Bacteria</taxon>
        <taxon>Bacillati</taxon>
        <taxon>Actinomycetota</taxon>
        <taxon>Actinomycetes</taxon>
        <taxon>Pseudonocardiales</taxon>
        <taxon>Pseudonocardiaceae</taxon>
        <taxon>Pseudonocardia</taxon>
    </lineage>
</organism>
<keyword evidence="5" id="KW-0407">Ion channel</keyword>
<dbReference type="Gene3D" id="3.40.50.720">
    <property type="entry name" value="NAD(P)-binding Rossmann-like Domain"/>
    <property type="match status" value="2"/>
</dbReference>
<keyword evidence="2" id="KW-1133">Transmembrane helix</keyword>
<evidence type="ECO:0000256" key="2">
    <source>
        <dbReference type="SAM" id="Phobius"/>
    </source>
</evidence>
<dbReference type="InterPro" id="IPR036721">
    <property type="entry name" value="RCK_C_sf"/>
</dbReference>
<evidence type="ECO:0000259" key="4">
    <source>
        <dbReference type="PROSITE" id="PS51202"/>
    </source>
</evidence>
<comment type="caution">
    <text evidence="5">The sequence shown here is derived from an EMBL/GenBank/DDBJ whole genome shotgun (WGS) entry which is preliminary data.</text>
</comment>
<dbReference type="PROSITE" id="PS51201">
    <property type="entry name" value="RCK_N"/>
    <property type="match status" value="1"/>
</dbReference>
<keyword evidence="6" id="KW-1185">Reference proteome</keyword>
<name>A0ABX1R8U1_9PSEU</name>
<keyword evidence="2" id="KW-0472">Membrane</keyword>
<dbReference type="PROSITE" id="PS51202">
    <property type="entry name" value="RCK_C"/>
    <property type="match status" value="1"/>
</dbReference>
<dbReference type="EMBL" id="JAAXKY010000004">
    <property type="protein sequence ID" value="NMH76079.1"/>
    <property type="molecule type" value="Genomic_DNA"/>
</dbReference>
<gene>
    <name evidence="5" type="ORF">HF577_03005</name>
</gene>
<dbReference type="SUPFAM" id="SSF116726">
    <property type="entry name" value="TrkA C-terminal domain-like"/>
    <property type="match status" value="1"/>
</dbReference>
<reference evidence="5 6" key="1">
    <citation type="submission" date="2020-04" db="EMBL/GenBank/DDBJ databases">
        <authorList>
            <person name="Klaysubun C."/>
            <person name="Duangmal K."/>
            <person name="Lipun K."/>
        </authorList>
    </citation>
    <scope>NUCLEOTIDE SEQUENCE [LARGE SCALE GENOMIC DNA]</scope>
    <source>
        <strain evidence="5 6">JCM 11839</strain>
    </source>
</reference>
<evidence type="ECO:0000313" key="5">
    <source>
        <dbReference type="EMBL" id="NMH76079.1"/>
    </source>
</evidence>
<dbReference type="SUPFAM" id="SSF51735">
    <property type="entry name" value="NAD(P)-binding Rossmann-fold domains"/>
    <property type="match status" value="2"/>
</dbReference>
<dbReference type="InterPro" id="IPR006037">
    <property type="entry name" value="RCK_C"/>
</dbReference>
<dbReference type="Pfam" id="PF02254">
    <property type="entry name" value="TrkA_N"/>
    <property type="match status" value="2"/>
</dbReference>